<protein>
    <submittedName>
        <fullName evidence="1">DUF2920 domain protein</fullName>
    </submittedName>
</protein>
<keyword evidence="2" id="KW-1185">Reference proteome</keyword>
<dbReference type="RefSeq" id="WP_094324790.1">
    <property type="nucleotide sequence ID" value="NZ_CP022347.1"/>
</dbReference>
<dbReference type="SUPFAM" id="SSF53474">
    <property type="entry name" value="alpha/beta-Hydrolases"/>
    <property type="match status" value="1"/>
</dbReference>
<evidence type="ECO:0000313" key="2">
    <source>
        <dbReference type="Proteomes" id="UP000201169"/>
    </source>
</evidence>
<name>A0A222MWE5_9BACT</name>
<dbReference type="AlphaFoldDB" id="A0A222MWE5"/>
<sequence length="418" mass="47767">MLQIKKYEIKSCDDVELNIKRESLLEFSLSFDDEKEIEAILFIIPGLGEDNNSSYLEHLASYSAQNFNVAVCLVQYHCIGNRTQTGCKVVLDDLDIFILSQACSSIGINIPKKFMPLNKLRITKKEHLLFDFLDKKIAKLKADFEIARSYRMNLSVTLIPTKNEYNNFGIMSATDIVNALLHIKKNPPFKISNGGGRLKHIFLGTSHGGYLAHLVAKISPWNVDCVVDNSGYAIIPWRFIGFGKEIDYTLHSSTGIIPLDYEHFSLRGFDKTMWNSNKFSPNYFSNARSRIRNILDEEHLKIQAKSSEIKYISYHSILDDVAYANDKIKLYDLLNDLGFDAKLTVVRDTSQIDGKFIKNLSHGMKMSIKTLISKSLQEVLNYDSKKDTVKKEISYKSDEILYTFKEEDDSLRLSCENI</sequence>
<dbReference type="OrthoDB" id="5359099at2"/>
<dbReference type="EMBL" id="CP022347">
    <property type="protein sequence ID" value="ASQ30002.1"/>
    <property type="molecule type" value="Genomic_DNA"/>
</dbReference>
<dbReference type="KEGG" id="cavi:CAV_0334"/>
<proteinExistence type="predicted"/>
<dbReference type="Pfam" id="PF11144">
    <property type="entry name" value="DUF2920"/>
    <property type="match status" value="1"/>
</dbReference>
<dbReference type="InterPro" id="IPR029058">
    <property type="entry name" value="AB_hydrolase_fold"/>
</dbReference>
<accession>A0A222MWE5</accession>
<reference evidence="1 2" key="1">
    <citation type="submission" date="2017-07" db="EMBL/GenBank/DDBJ databases">
        <title>Analysis of two Campylobacter avium genomes and identification of a novel hippuricase gene.</title>
        <authorList>
            <person name="Miller W.G."/>
            <person name="Chapman M.H."/>
            <person name="Yee E."/>
            <person name="Revez J."/>
            <person name="Bono J.L."/>
            <person name="Rossi M."/>
        </authorList>
    </citation>
    <scope>NUCLEOTIDE SEQUENCE [LARGE SCALE GENOMIC DNA]</scope>
    <source>
        <strain evidence="1 2">LMG 24591</strain>
    </source>
</reference>
<evidence type="ECO:0000313" key="1">
    <source>
        <dbReference type="EMBL" id="ASQ30002.1"/>
    </source>
</evidence>
<dbReference type="InterPro" id="IPR022605">
    <property type="entry name" value="DUF2920"/>
</dbReference>
<organism evidence="1 2">
    <name type="scientific">Campylobacter avium LMG 24591</name>
    <dbReference type="NCBI Taxonomy" id="522484"/>
    <lineage>
        <taxon>Bacteria</taxon>
        <taxon>Pseudomonadati</taxon>
        <taxon>Campylobacterota</taxon>
        <taxon>Epsilonproteobacteria</taxon>
        <taxon>Campylobacterales</taxon>
        <taxon>Campylobacteraceae</taxon>
        <taxon>Campylobacter</taxon>
    </lineage>
</organism>
<dbReference type="Proteomes" id="UP000201169">
    <property type="component" value="Chromosome"/>
</dbReference>
<gene>
    <name evidence="1" type="ORF">CAV_0334</name>
</gene>